<keyword evidence="3" id="KW-1185">Reference proteome</keyword>
<comment type="caution">
    <text evidence="2">The sequence shown here is derived from an EMBL/GenBank/DDBJ whole genome shotgun (WGS) entry which is preliminary data.</text>
</comment>
<keyword evidence="1" id="KW-0732">Signal</keyword>
<dbReference type="Proteomes" id="UP001589747">
    <property type="component" value="Unassembled WGS sequence"/>
</dbReference>
<accession>A0ABV5KRS5</accession>
<name>A0ABV5KRS5_9BACL</name>
<protein>
    <submittedName>
        <fullName evidence="2">Aminotransferase yhxA</fullName>
    </submittedName>
</protein>
<feature type="chain" id="PRO_5045847916" evidence="1">
    <location>
        <begin position="23"/>
        <end position="113"/>
    </location>
</feature>
<proteinExistence type="predicted"/>
<evidence type="ECO:0000256" key="1">
    <source>
        <dbReference type="SAM" id="SignalP"/>
    </source>
</evidence>
<sequence>MMSSKISLTQKVMLGISGAALAATTAGCSSTGYAKPPKPNDSSCLDWDYDASEGVYECDDSSSSHHGSYYYNGKYYKTKNSLKSNSDYQSYHAQYIKSKSSSGFGSGSSSSGG</sequence>
<reference evidence="2 3" key="1">
    <citation type="submission" date="2024-09" db="EMBL/GenBank/DDBJ databases">
        <authorList>
            <person name="Sun Q."/>
            <person name="Mori K."/>
        </authorList>
    </citation>
    <scope>NUCLEOTIDE SEQUENCE [LARGE SCALE GENOMIC DNA]</scope>
    <source>
        <strain evidence="2 3">TISTR 2452</strain>
    </source>
</reference>
<keyword evidence="2" id="KW-0032">Aminotransferase</keyword>
<dbReference type="PROSITE" id="PS51257">
    <property type="entry name" value="PROKAR_LIPOPROTEIN"/>
    <property type="match status" value="1"/>
</dbReference>
<feature type="signal peptide" evidence="1">
    <location>
        <begin position="1"/>
        <end position="22"/>
    </location>
</feature>
<organism evidence="2 3">
    <name type="scientific">Paenibacillus aurantiacus</name>
    <dbReference type="NCBI Taxonomy" id="1936118"/>
    <lineage>
        <taxon>Bacteria</taxon>
        <taxon>Bacillati</taxon>
        <taxon>Bacillota</taxon>
        <taxon>Bacilli</taxon>
        <taxon>Bacillales</taxon>
        <taxon>Paenibacillaceae</taxon>
        <taxon>Paenibacillus</taxon>
    </lineage>
</organism>
<evidence type="ECO:0000313" key="2">
    <source>
        <dbReference type="EMBL" id="MFB9327914.1"/>
    </source>
</evidence>
<keyword evidence="2" id="KW-0808">Transferase</keyword>
<dbReference type="RefSeq" id="WP_377496713.1">
    <property type="nucleotide sequence ID" value="NZ_JBHMDO010000031.1"/>
</dbReference>
<evidence type="ECO:0000313" key="3">
    <source>
        <dbReference type="Proteomes" id="UP001589747"/>
    </source>
</evidence>
<gene>
    <name evidence="2" type="ORF">ACFFSY_18460</name>
</gene>
<dbReference type="EMBL" id="JBHMDO010000031">
    <property type="protein sequence ID" value="MFB9327914.1"/>
    <property type="molecule type" value="Genomic_DNA"/>
</dbReference>
<dbReference type="GO" id="GO:0008483">
    <property type="term" value="F:transaminase activity"/>
    <property type="evidence" value="ECO:0007669"/>
    <property type="project" value="UniProtKB-KW"/>
</dbReference>